<evidence type="ECO:0000313" key="4">
    <source>
        <dbReference type="Proteomes" id="UP000217763"/>
    </source>
</evidence>
<proteinExistence type="predicted"/>
<keyword evidence="2" id="KW-0012">Acyltransferase</keyword>
<protein>
    <submittedName>
        <fullName evidence="3">Uncharacterized protein</fullName>
    </submittedName>
</protein>
<dbReference type="RefSeq" id="WP_094041131.1">
    <property type="nucleotide sequence ID" value="NZ_CP012621.1"/>
</dbReference>
<reference evidence="4" key="1">
    <citation type="submission" date="2015-09" db="EMBL/GenBank/DDBJ databases">
        <authorList>
            <person name="Shao Z."/>
            <person name="Wang L."/>
        </authorList>
    </citation>
    <scope>NUCLEOTIDE SEQUENCE [LARGE SCALE GENOMIC DNA]</scope>
    <source>
        <strain evidence="4">F13-1</strain>
    </source>
</reference>
<evidence type="ECO:0000256" key="2">
    <source>
        <dbReference type="ARBA" id="ARBA00023315"/>
    </source>
</evidence>
<dbReference type="InterPro" id="IPR050832">
    <property type="entry name" value="Bact_Acetyltransf"/>
</dbReference>
<dbReference type="Gene3D" id="3.40.630.30">
    <property type="match status" value="1"/>
</dbReference>
<gene>
    <name evidence="3" type="ORF">AN401_13430</name>
</gene>
<name>A0A231MUK3_9GAMM</name>
<keyword evidence="4" id="KW-1185">Reference proteome</keyword>
<sequence>MSVRTATRGDLAAIDALERAAFGSHCYPDFFFRQALDLWPAYLLVAEGEEGELAGYCLGGTGAAPGEGWILSLAVAGSCRGRGLGKALLQQALAALEAGGCRSVRLTVAPDNPALGLYLALGFVEERRDEAYFGPGEPRLVLRRG</sequence>
<dbReference type="Pfam" id="PF00583">
    <property type="entry name" value="Acetyltransf_1"/>
    <property type="match status" value="1"/>
</dbReference>
<evidence type="ECO:0000256" key="1">
    <source>
        <dbReference type="ARBA" id="ARBA00022679"/>
    </source>
</evidence>
<organism evidence="3 4">
    <name type="scientific">Zobellella denitrificans</name>
    <dbReference type="NCBI Taxonomy" id="347534"/>
    <lineage>
        <taxon>Bacteria</taxon>
        <taxon>Pseudomonadati</taxon>
        <taxon>Pseudomonadota</taxon>
        <taxon>Gammaproteobacteria</taxon>
        <taxon>Aeromonadales</taxon>
        <taxon>Aeromonadaceae</taxon>
        <taxon>Zobellella</taxon>
    </lineage>
</organism>
<dbReference type="SUPFAM" id="SSF55729">
    <property type="entry name" value="Acyl-CoA N-acyltransferases (Nat)"/>
    <property type="match status" value="1"/>
</dbReference>
<dbReference type="PANTHER" id="PTHR43877:SF2">
    <property type="entry name" value="AMINOALKYLPHOSPHONATE N-ACETYLTRANSFERASE-RELATED"/>
    <property type="match status" value="1"/>
</dbReference>
<dbReference type="GO" id="GO:0016747">
    <property type="term" value="F:acyltransferase activity, transferring groups other than amino-acyl groups"/>
    <property type="evidence" value="ECO:0007669"/>
    <property type="project" value="InterPro"/>
</dbReference>
<dbReference type="InterPro" id="IPR000182">
    <property type="entry name" value="GNAT_dom"/>
</dbReference>
<dbReference type="CDD" id="cd04301">
    <property type="entry name" value="NAT_SF"/>
    <property type="match status" value="1"/>
</dbReference>
<dbReference type="Proteomes" id="UP000217763">
    <property type="component" value="Chromosome"/>
</dbReference>
<dbReference type="InterPro" id="IPR016181">
    <property type="entry name" value="Acyl_CoA_acyltransferase"/>
</dbReference>
<dbReference type="KEGG" id="zdf:AN401_13430"/>
<keyword evidence="1" id="KW-0808">Transferase</keyword>
<dbReference type="PROSITE" id="PS51186">
    <property type="entry name" value="GNAT"/>
    <property type="match status" value="1"/>
</dbReference>
<dbReference type="OrthoDB" id="5187710at2"/>
<evidence type="ECO:0000313" key="3">
    <source>
        <dbReference type="EMBL" id="ATG74739.1"/>
    </source>
</evidence>
<dbReference type="AlphaFoldDB" id="A0A231MUK3"/>
<dbReference type="EMBL" id="CP012621">
    <property type="protein sequence ID" value="ATG74739.1"/>
    <property type="molecule type" value="Genomic_DNA"/>
</dbReference>
<dbReference type="PANTHER" id="PTHR43877">
    <property type="entry name" value="AMINOALKYLPHOSPHONATE N-ACETYLTRANSFERASE-RELATED-RELATED"/>
    <property type="match status" value="1"/>
</dbReference>
<accession>A0A231MUK3</accession>